<comment type="caution">
    <text evidence="1">The sequence shown here is derived from an EMBL/GenBank/DDBJ whole genome shotgun (WGS) entry which is preliminary data.</text>
</comment>
<reference evidence="1 2" key="1">
    <citation type="submission" date="2017-10" db="EMBL/GenBank/DDBJ databases">
        <title>Novel microbial diversity and functional potential in the marine mammal oral microbiome.</title>
        <authorList>
            <person name="Dudek N.K."/>
            <person name="Sun C.L."/>
            <person name="Burstein D."/>
            <person name="Kantor R.S."/>
            <person name="Aliaga Goltsman D.S."/>
            <person name="Bik E.M."/>
            <person name="Thomas B.C."/>
            <person name="Banfield J.F."/>
            <person name="Relman D.A."/>
        </authorList>
    </citation>
    <scope>NUCLEOTIDE SEQUENCE [LARGE SCALE GENOMIC DNA]</scope>
    <source>
        <strain evidence="1">DOLJORAL78_47_16</strain>
    </source>
</reference>
<dbReference type="Proteomes" id="UP000230821">
    <property type="component" value="Unassembled WGS sequence"/>
</dbReference>
<dbReference type="Pfam" id="PF21842">
    <property type="entry name" value="DUF6901"/>
    <property type="match status" value="1"/>
</dbReference>
<sequence>MEPLSIYYHFEFPDETEETFHLEIDPETFELTNMIPETLPSWTKLTFHQCPHCPLDIATHPYCPLAASQIELIKSLAYFLPYQEVHLDVLIEKRRFSQDTTIQAALGSLMGLIMPASGCPITAYFKPMARFHLPLASSAETIYRSVSMYFMAQYFLAKEGKTPDLDLQGMAKIYEAVHLMNTSIAERFLAASKKDSTVDAVVQLDIYAMTFLGILEKPLEEIQHLFHAYFERPLT</sequence>
<evidence type="ECO:0000313" key="1">
    <source>
        <dbReference type="EMBL" id="PIE33405.1"/>
    </source>
</evidence>
<dbReference type="InterPro" id="IPR054196">
    <property type="entry name" value="DUF6901"/>
</dbReference>
<dbReference type="AlphaFoldDB" id="A0A2G6KCN9"/>
<organism evidence="1 2">
    <name type="scientific">candidate division KSB3 bacterium</name>
    <dbReference type="NCBI Taxonomy" id="2044937"/>
    <lineage>
        <taxon>Bacteria</taxon>
        <taxon>candidate division KSB3</taxon>
    </lineage>
</organism>
<dbReference type="EMBL" id="PDSK01000099">
    <property type="protein sequence ID" value="PIE33405.1"/>
    <property type="molecule type" value="Genomic_DNA"/>
</dbReference>
<protein>
    <submittedName>
        <fullName evidence="1">Uncharacterized protein</fullName>
    </submittedName>
</protein>
<gene>
    <name evidence="1" type="ORF">CSA56_12050</name>
</gene>
<evidence type="ECO:0000313" key="2">
    <source>
        <dbReference type="Proteomes" id="UP000230821"/>
    </source>
</evidence>
<proteinExistence type="predicted"/>
<name>A0A2G6KCN9_9BACT</name>
<accession>A0A2G6KCN9</accession>